<dbReference type="EMBL" id="BK016090">
    <property type="protein sequence ID" value="DAF94365.1"/>
    <property type="molecule type" value="Genomic_DNA"/>
</dbReference>
<name>A0A8S5UIQ1_9CAUD</name>
<organism evidence="1">
    <name type="scientific">Myoviridae sp. ctu2j3</name>
    <dbReference type="NCBI Taxonomy" id="2825197"/>
    <lineage>
        <taxon>Viruses</taxon>
        <taxon>Duplodnaviria</taxon>
        <taxon>Heunggongvirae</taxon>
        <taxon>Uroviricota</taxon>
        <taxon>Caudoviricetes</taxon>
    </lineage>
</organism>
<reference evidence="1" key="1">
    <citation type="journal article" date="2021" name="Proc. Natl. Acad. Sci. U.S.A.">
        <title>A Catalog of Tens of Thousands of Viruses from Human Metagenomes Reveals Hidden Associations with Chronic Diseases.</title>
        <authorList>
            <person name="Tisza M.J."/>
            <person name="Buck C.B."/>
        </authorList>
    </citation>
    <scope>NUCLEOTIDE SEQUENCE</scope>
    <source>
        <strain evidence="1">Ctu2j3</strain>
    </source>
</reference>
<proteinExistence type="predicted"/>
<evidence type="ECO:0000313" key="1">
    <source>
        <dbReference type="EMBL" id="DAF94365.1"/>
    </source>
</evidence>
<dbReference type="EMBL" id="BK016090">
    <property type="protein sequence ID" value="DAF94370.1"/>
    <property type="molecule type" value="Genomic_DNA"/>
</dbReference>
<accession>A0A8S5UIQ1</accession>
<sequence>MFAVEGAASRLLATSEIEADYEVDGKFDTERDHELEHVRRSLGASRIRYSMGRNHLFHKSNPMEIGDEAEVTILVLNKLGYKMRVNKGVLDRPTFACSALHNICIQRIGNDLRIFFRA</sequence>
<protein>
    <submittedName>
        <fullName evidence="1">Uncharacterized protein</fullName>
    </submittedName>
</protein>